<keyword evidence="3" id="KW-1185">Reference proteome</keyword>
<dbReference type="AlphaFoldDB" id="A0A660KQJ8"/>
<reference evidence="2 3" key="1">
    <citation type="submission" date="2019-06" db="EMBL/GenBank/DDBJ databases">
        <title>A chromosomal-level reference genome of Carpinus fangiana (Coryloideae, Betulaceae).</title>
        <authorList>
            <person name="Yang X."/>
            <person name="Wang Z."/>
            <person name="Zhang L."/>
            <person name="Hao G."/>
            <person name="Liu J."/>
            <person name="Yang Y."/>
        </authorList>
    </citation>
    <scope>NUCLEOTIDE SEQUENCE [LARGE SCALE GENOMIC DNA]</scope>
    <source>
        <strain evidence="2">Cfa_2016G</strain>
        <tissue evidence="2">Leaf</tissue>
    </source>
</reference>
<accession>A0A660KQJ8</accession>
<name>A0A660KQJ8_9ROSI</name>
<evidence type="ECO:0000313" key="3">
    <source>
        <dbReference type="Proteomes" id="UP000327013"/>
    </source>
</evidence>
<gene>
    <name evidence="2" type="ORF">FH972_011186</name>
</gene>
<sequence length="132" mass="15383">MKPKSRRLSNNTENKPHGNPRNARQINFAKLSEAFDVAWAMTGEEVADTAGSDYNALTSDQTTTPYNFTKLSEALDHAVDDKHREAFPERFKVRRQQQASMISKLYQQRMRLWFPCICRKMNFRTSRVRANI</sequence>
<evidence type="ECO:0000313" key="2">
    <source>
        <dbReference type="EMBL" id="KAE8038707.1"/>
    </source>
</evidence>
<protein>
    <submittedName>
        <fullName evidence="2">Uncharacterized protein</fullName>
    </submittedName>
</protein>
<proteinExistence type="predicted"/>
<evidence type="ECO:0000256" key="1">
    <source>
        <dbReference type="SAM" id="MobiDB-lite"/>
    </source>
</evidence>
<dbReference type="EMBL" id="CM017324">
    <property type="protein sequence ID" value="KAE8038707.1"/>
    <property type="molecule type" value="Genomic_DNA"/>
</dbReference>
<dbReference type="Proteomes" id="UP000327013">
    <property type="component" value="Chromosome 4"/>
</dbReference>
<organism evidence="2 3">
    <name type="scientific">Carpinus fangiana</name>
    <dbReference type="NCBI Taxonomy" id="176857"/>
    <lineage>
        <taxon>Eukaryota</taxon>
        <taxon>Viridiplantae</taxon>
        <taxon>Streptophyta</taxon>
        <taxon>Embryophyta</taxon>
        <taxon>Tracheophyta</taxon>
        <taxon>Spermatophyta</taxon>
        <taxon>Magnoliopsida</taxon>
        <taxon>eudicotyledons</taxon>
        <taxon>Gunneridae</taxon>
        <taxon>Pentapetalae</taxon>
        <taxon>rosids</taxon>
        <taxon>fabids</taxon>
        <taxon>Fagales</taxon>
        <taxon>Betulaceae</taxon>
        <taxon>Carpinus</taxon>
    </lineage>
</organism>
<feature type="region of interest" description="Disordered" evidence="1">
    <location>
        <begin position="1"/>
        <end position="22"/>
    </location>
</feature>